<dbReference type="EMBL" id="AP008209">
    <property type="protein sequence ID" value="BAF13282.1"/>
    <property type="molecule type" value="Genomic_DNA"/>
</dbReference>
<gene>
    <name evidence="1" type="ordered locus">Os03g0764500</name>
</gene>
<dbReference type="Proteomes" id="UP000000763">
    <property type="component" value="Chromosome 3"/>
</dbReference>
<evidence type="ECO:0000313" key="1">
    <source>
        <dbReference type="EMBL" id="BAF13282.1"/>
    </source>
</evidence>
<dbReference type="Gramene" id="Os03t0764500-01">
    <property type="protein sequence ID" value="Os03t0764500-01"/>
    <property type="gene ID" value="Os03g0764500"/>
</dbReference>
<reference evidence="2" key="2">
    <citation type="journal article" date="2008" name="Nucleic Acids Res.">
        <title>The rice annotation project database (RAP-DB): 2008 update.</title>
        <authorList>
            <consortium name="The rice annotation project (RAP)"/>
        </authorList>
    </citation>
    <scope>GENOME REANNOTATION</scope>
    <source>
        <strain evidence="2">cv. Nipponbare</strain>
    </source>
</reference>
<reference evidence="1 2" key="1">
    <citation type="journal article" date="2005" name="Nature">
        <title>The map-based sequence of the rice genome.</title>
        <authorList>
            <consortium name="International rice genome sequencing project (IRGSP)"/>
            <person name="Matsumoto T."/>
            <person name="Wu J."/>
            <person name="Kanamori H."/>
            <person name="Katayose Y."/>
            <person name="Fujisawa M."/>
            <person name="Namiki N."/>
            <person name="Mizuno H."/>
            <person name="Yamamoto K."/>
            <person name="Antonio B.A."/>
            <person name="Baba T."/>
            <person name="Sakata K."/>
            <person name="Nagamura Y."/>
            <person name="Aoki H."/>
            <person name="Arikawa K."/>
            <person name="Arita K."/>
            <person name="Bito T."/>
            <person name="Chiden Y."/>
            <person name="Fujitsuka N."/>
            <person name="Fukunaka R."/>
            <person name="Hamada M."/>
            <person name="Harada C."/>
            <person name="Hayashi A."/>
            <person name="Hijishita S."/>
            <person name="Honda M."/>
            <person name="Hosokawa S."/>
            <person name="Ichikawa Y."/>
            <person name="Idonuma A."/>
            <person name="Iijima M."/>
            <person name="Ikeda M."/>
            <person name="Ikeno M."/>
            <person name="Ito K."/>
            <person name="Ito S."/>
            <person name="Ito T."/>
            <person name="Ito Y."/>
            <person name="Ito Y."/>
            <person name="Iwabuchi A."/>
            <person name="Kamiya K."/>
            <person name="Karasawa W."/>
            <person name="Kurita K."/>
            <person name="Katagiri S."/>
            <person name="Kikuta A."/>
            <person name="Kobayashi H."/>
            <person name="Kobayashi N."/>
            <person name="Machita K."/>
            <person name="Maehara T."/>
            <person name="Masukawa M."/>
            <person name="Mizubayashi T."/>
            <person name="Mukai Y."/>
            <person name="Nagasaki H."/>
            <person name="Nagata Y."/>
            <person name="Naito S."/>
            <person name="Nakashima M."/>
            <person name="Nakama Y."/>
            <person name="Nakamichi Y."/>
            <person name="Nakamura M."/>
            <person name="Meguro A."/>
            <person name="Negishi M."/>
            <person name="Ohta I."/>
            <person name="Ohta T."/>
            <person name="Okamoto M."/>
            <person name="Ono N."/>
            <person name="Saji S."/>
            <person name="Sakaguchi M."/>
            <person name="Sakai K."/>
            <person name="Shibata M."/>
            <person name="Shimokawa T."/>
            <person name="Song J."/>
            <person name="Takazaki Y."/>
            <person name="Terasawa K."/>
            <person name="Tsugane M."/>
            <person name="Tsuji K."/>
            <person name="Ueda S."/>
            <person name="Waki K."/>
            <person name="Yamagata H."/>
            <person name="Yamamoto M."/>
            <person name="Yamamoto S."/>
            <person name="Yamane H."/>
            <person name="Yoshiki S."/>
            <person name="Yoshihara R."/>
            <person name="Yukawa K."/>
            <person name="Zhong H."/>
            <person name="Yano M."/>
            <person name="Yuan Q."/>
            <person name="Ouyang S."/>
            <person name="Liu J."/>
            <person name="Jones K.M."/>
            <person name="Gansberger K."/>
            <person name="Moffat K."/>
            <person name="Hill J."/>
            <person name="Bera J."/>
            <person name="Fadrosh D."/>
            <person name="Jin S."/>
            <person name="Johri S."/>
            <person name="Kim M."/>
            <person name="Overton L."/>
            <person name="Reardon M."/>
            <person name="Tsitrin T."/>
            <person name="Vuong H."/>
            <person name="Weaver B."/>
            <person name="Ciecko A."/>
            <person name="Tallon L."/>
            <person name="Jackson J."/>
            <person name="Pai G."/>
            <person name="Aken S.V."/>
            <person name="Utterback T."/>
            <person name="Reidmuller S."/>
            <person name="Feldblyum T."/>
            <person name="Hsiao J."/>
            <person name="Zismann V."/>
            <person name="Iobst S."/>
            <person name="de Vazeille A.R."/>
            <person name="Buell C.R."/>
            <person name="Ying K."/>
            <person name="Li Y."/>
            <person name="Lu T."/>
            <person name="Huang Y."/>
            <person name="Zhao Q."/>
            <person name="Feng Q."/>
            <person name="Zhang L."/>
            <person name="Zhu J."/>
            <person name="Weng Q."/>
            <person name="Mu J."/>
            <person name="Lu Y."/>
            <person name="Fan D."/>
            <person name="Liu Y."/>
            <person name="Guan J."/>
            <person name="Zhang Y."/>
            <person name="Yu S."/>
            <person name="Liu X."/>
            <person name="Zhang Y."/>
            <person name="Hong G."/>
            <person name="Han B."/>
            <person name="Choisne N."/>
            <person name="Demange N."/>
            <person name="Orjeda G."/>
            <person name="Samain S."/>
            <person name="Cattolico L."/>
            <person name="Pelletier E."/>
            <person name="Couloux A."/>
            <person name="Segurens B."/>
            <person name="Wincker P."/>
            <person name="D'Hont A."/>
            <person name="Scarpelli C."/>
            <person name="Weissenbach J."/>
            <person name="Salanoubat M."/>
            <person name="Quetier F."/>
            <person name="Yu Y."/>
            <person name="Kim H.R."/>
            <person name="Rambo T."/>
            <person name="Currie J."/>
            <person name="Collura K."/>
            <person name="Luo M."/>
            <person name="Yang T."/>
            <person name="Ammiraju J.S.S."/>
            <person name="Engler F."/>
            <person name="Soderlund C."/>
            <person name="Wing R.A."/>
            <person name="Palmer L.E."/>
            <person name="de la Bastide M."/>
            <person name="Spiegel L."/>
            <person name="Nascimento L."/>
            <person name="Zutavern T."/>
            <person name="O'Shaughnessy A."/>
            <person name="Dike S."/>
            <person name="Dedhia N."/>
            <person name="Preston R."/>
            <person name="Balija V."/>
            <person name="McCombie W.R."/>
            <person name="Chow T."/>
            <person name="Chen H."/>
            <person name="Chung M."/>
            <person name="Chen C."/>
            <person name="Shaw J."/>
            <person name="Wu H."/>
            <person name="Hsiao K."/>
            <person name="Chao Y."/>
            <person name="Chu M."/>
            <person name="Cheng C."/>
            <person name="Hour A."/>
            <person name="Lee P."/>
            <person name="Lin S."/>
            <person name="Lin Y."/>
            <person name="Liou J."/>
            <person name="Liu S."/>
            <person name="Hsing Y."/>
            <person name="Raghuvanshi S."/>
            <person name="Mohanty A."/>
            <person name="Bharti A.K."/>
            <person name="Gaur A."/>
            <person name="Gupta V."/>
            <person name="Kumar D."/>
            <person name="Ravi V."/>
            <person name="Vij S."/>
            <person name="Kapur A."/>
            <person name="Khurana P."/>
            <person name="Khurana P."/>
            <person name="Khurana J.P."/>
            <person name="Tyagi A.K."/>
            <person name="Gaikwad K."/>
            <person name="Singh A."/>
            <person name="Dalal V."/>
            <person name="Srivastava S."/>
            <person name="Dixit A."/>
            <person name="Pal A.K."/>
            <person name="Ghazi I.A."/>
            <person name="Yadav M."/>
            <person name="Pandit A."/>
            <person name="Bhargava A."/>
            <person name="Sureshbabu K."/>
            <person name="Batra K."/>
            <person name="Sharma T.R."/>
            <person name="Mohapatra T."/>
            <person name="Singh N.K."/>
            <person name="Messing J."/>
            <person name="Nelson A.B."/>
            <person name="Fuks G."/>
            <person name="Kavchok S."/>
            <person name="Keizer G."/>
            <person name="Linton E."/>
            <person name="Llaca V."/>
            <person name="Song R."/>
            <person name="Tanyolac B."/>
            <person name="Young S."/>
            <person name="Ho-Il K."/>
            <person name="Hahn J.H."/>
            <person name="Sangsakoo G."/>
            <person name="Vanavichit A."/>
            <person name="de Mattos Luiz.A.T."/>
            <person name="Zimmer P.D."/>
            <person name="Malone G."/>
            <person name="Dellagostin O."/>
            <person name="de Oliveira A.C."/>
            <person name="Bevan M."/>
            <person name="Bancroft I."/>
            <person name="Minx P."/>
            <person name="Cordum H."/>
            <person name="Wilson R."/>
            <person name="Cheng Z."/>
            <person name="Jin W."/>
            <person name="Jiang J."/>
            <person name="Leong S.A."/>
            <person name="Iwama H."/>
            <person name="Gojobori T."/>
            <person name="Itoh T."/>
            <person name="Niimura Y."/>
            <person name="Fujii Y."/>
            <person name="Habara T."/>
            <person name="Sakai H."/>
            <person name="Sato Y."/>
            <person name="Wilson G."/>
            <person name="Kumar K."/>
            <person name="McCouch S."/>
            <person name="Juretic N."/>
            <person name="Hoen D."/>
            <person name="Wright S."/>
            <person name="Bruskiewich R."/>
            <person name="Bureau T."/>
            <person name="Miyao A."/>
            <person name="Hirochika H."/>
            <person name="Nishikawa T."/>
            <person name="Kadowaki K."/>
            <person name="Sugiura M."/>
            <person name="Burr B."/>
            <person name="Sasaki T."/>
        </authorList>
    </citation>
    <scope>NUCLEOTIDE SEQUENCE [LARGE SCALE GENOMIC DNA]</scope>
    <source>
        <strain evidence="2">cv. Nipponbare</strain>
    </source>
</reference>
<feature type="non-terminal residue" evidence="1">
    <location>
        <position position="1"/>
    </location>
</feature>
<dbReference type="KEGG" id="dosa:Os03g0764500"/>
<accession>A0A0P0W3H1</accession>
<name>A0A0P0W3H1_ORYSJ</name>
<dbReference type="AlphaFoldDB" id="A0A0P0W3H1"/>
<proteinExistence type="predicted"/>
<organism evidence="1 2">
    <name type="scientific">Oryza sativa subsp. japonica</name>
    <name type="common">Rice</name>
    <dbReference type="NCBI Taxonomy" id="39947"/>
    <lineage>
        <taxon>Eukaryota</taxon>
        <taxon>Viridiplantae</taxon>
        <taxon>Streptophyta</taxon>
        <taxon>Embryophyta</taxon>
        <taxon>Tracheophyta</taxon>
        <taxon>Spermatophyta</taxon>
        <taxon>Magnoliopsida</taxon>
        <taxon>Liliopsida</taxon>
        <taxon>Poales</taxon>
        <taxon>Poaceae</taxon>
        <taxon>BOP clade</taxon>
        <taxon>Oryzoideae</taxon>
        <taxon>Oryzeae</taxon>
        <taxon>Oryzinae</taxon>
        <taxon>Oryza</taxon>
        <taxon>Oryza sativa</taxon>
    </lineage>
</organism>
<sequence>VADVAIFFYFSTRIKFLITDEYTTTQNCARALQYIIRFLKSEHGGSRIFLQ</sequence>
<evidence type="ECO:0000313" key="2">
    <source>
        <dbReference type="Proteomes" id="UP000000763"/>
    </source>
</evidence>
<protein>
    <submittedName>
        <fullName evidence="1">Os03g0764500 protein</fullName>
    </submittedName>
</protein>